<protein>
    <submittedName>
        <fullName evidence="1">4-amino-4-deoxychorismate lyase</fullName>
    </submittedName>
</protein>
<keyword evidence="2" id="KW-1185">Reference proteome</keyword>
<dbReference type="EMBL" id="FQUM01000004">
    <property type="protein sequence ID" value="SHF22165.1"/>
    <property type="molecule type" value="Genomic_DNA"/>
</dbReference>
<dbReference type="Gene3D" id="3.20.10.10">
    <property type="entry name" value="D-amino Acid Aminotransferase, subunit A, domain 2"/>
    <property type="match status" value="1"/>
</dbReference>
<dbReference type="Gene3D" id="3.30.470.10">
    <property type="match status" value="1"/>
</dbReference>
<keyword evidence="1" id="KW-0456">Lyase</keyword>
<dbReference type="GO" id="GO:0016829">
    <property type="term" value="F:lyase activity"/>
    <property type="evidence" value="ECO:0007669"/>
    <property type="project" value="UniProtKB-KW"/>
</dbReference>
<dbReference type="Pfam" id="PF01063">
    <property type="entry name" value="Aminotran_4"/>
    <property type="match status" value="1"/>
</dbReference>
<dbReference type="InterPro" id="IPR043131">
    <property type="entry name" value="BCAT-like_N"/>
</dbReference>
<organism evidence="1 2">
    <name type="scientific">Mariniphaga anaerophila</name>
    <dbReference type="NCBI Taxonomy" id="1484053"/>
    <lineage>
        <taxon>Bacteria</taxon>
        <taxon>Pseudomonadati</taxon>
        <taxon>Bacteroidota</taxon>
        <taxon>Bacteroidia</taxon>
        <taxon>Marinilabiliales</taxon>
        <taxon>Prolixibacteraceae</taxon>
        <taxon>Mariniphaga</taxon>
    </lineage>
</organism>
<dbReference type="AlphaFoldDB" id="A0A1M4ZW07"/>
<accession>A0A1M4ZW07</accession>
<evidence type="ECO:0000313" key="1">
    <source>
        <dbReference type="EMBL" id="SHF22165.1"/>
    </source>
</evidence>
<gene>
    <name evidence="1" type="ORF">SAMN05444274_10492</name>
</gene>
<proteinExistence type="predicted"/>
<dbReference type="InterPro" id="IPR043132">
    <property type="entry name" value="BCAT-like_C"/>
</dbReference>
<dbReference type="STRING" id="1484053.SAMN05444274_10492"/>
<dbReference type="Proteomes" id="UP000184164">
    <property type="component" value="Unassembled WGS sequence"/>
</dbReference>
<dbReference type="RefSeq" id="WP_073001060.1">
    <property type="nucleotide sequence ID" value="NZ_FQUM01000004.1"/>
</dbReference>
<dbReference type="InterPro" id="IPR036038">
    <property type="entry name" value="Aminotransferase-like"/>
</dbReference>
<dbReference type="OrthoDB" id="1148709at2"/>
<dbReference type="SUPFAM" id="SSF56752">
    <property type="entry name" value="D-aminoacid aminotransferase-like PLP-dependent enzymes"/>
    <property type="match status" value="1"/>
</dbReference>
<evidence type="ECO:0000313" key="2">
    <source>
        <dbReference type="Proteomes" id="UP000184164"/>
    </source>
</evidence>
<dbReference type="InterPro" id="IPR001544">
    <property type="entry name" value="Aminotrans_IV"/>
</dbReference>
<sequence>MYQLVETINCNNGRLANISYHQARLNLARKTLFHSNNEINLEASIKISGENKTGLFRCRVVYGETLEKVEFIPHQYRKVKSLKLVTDNQIDYRFKNTDRSRLTALFEQRENCDDILIVKNGYITDSSIANVIFFDGLRWWTPNTPLLRGTQRERLLCEQKIFECPVAVADLHKYKKAGLINAMQDLEHMPEIDIDKIVTF</sequence>
<reference evidence="1 2" key="1">
    <citation type="submission" date="2016-11" db="EMBL/GenBank/DDBJ databases">
        <authorList>
            <person name="Jaros S."/>
            <person name="Januszkiewicz K."/>
            <person name="Wedrychowicz H."/>
        </authorList>
    </citation>
    <scope>NUCLEOTIDE SEQUENCE [LARGE SCALE GENOMIC DNA]</scope>
    <source>
        <strain evidence="1 2">DSM 26910</strain>
    </source>
</reference>
<name>A0A1M4ZW07_9BACT</name>